<reference evidence="1" key="1">
    <citation type="submission" date="2021-05" db="EMBL/GenBank/DDBJ databases">
        <authorList>
            <person name="Pan Q."/>
            <person name="Jouanno E."/>
            <person name="Zahm M."/>
            <person name="Klopp C."/>
            <person name="Cabau C."/>
            <person name="Louis A."/>
            <person name="Berthelot C."/>
            <person name="Parey E."/>
            <person name="Roest Crollius H."/>
            <person name="Montfort J."/>
            <person name="Robinson-Rechavi M."/>
            <person name="Bouchez O."/>
            <person name="Lampietro C."/>
            <person name="Lopez Roques C."/>
            <person name="Donnadieu C."/>
            <person name="Postlethwait J."/>
            <person name="Bobe J."/>
            <person name="Dillon D."/>
            <person name="Chandos A."/>
            <person name="von Hippel F."/>
            <person name="Guiguen Y."/>
        </authorList>
    </citation>
    <scope>NUCLEOTIDE SEQUENCE</scope>
    <source>
        <strain evidence="1">YG-Jan2019</strain>
    </source>
</reference>
<accession>A0ACC2GZC0</accession>
<protein>
    <submittedName>
        <fullName evidence="1">Uncharacterized protein</fullName>
    </submittedName>
</protein>
<gene>
    <name evidence="1" type="ORF">DPEC_G00084800</name>
</gene>
<organism evidence="1 2">
    <name type="scientific">Dallia pectoralis</name>
    <name type="common">Alaska blackfish</name>
    <dbReference type="NCBI Taxonomy" id="75939"/>
    <lineage>
        <taxon>Eukaryota</taxon>
        <taxon>Metazoa</taxon>
        <taxon>Chordata</taxon>
        <taxon>Craniata</taxon>
        <taxon>Vertebrata</taxon>
        <taxon>Euteleostomi</taxon>
        <taxon>Actinopterygii</taxon>
        <taxon>Neopterygii</taxon>
        <taxon>Teleostei</taxon>
        <taxon>Protacanthopterygii</taxon>
        <taxon>Esociformes</taxon>
        <taxon>Umbridae</taxon>
        <taxon>Dallia</taxon>
    </lineage>
</organism>
<keyword evidence="2" id="KW-1185">Reference proteome</keyword>
<dbReference type="EMBL" id="CM055734">
    <property type="protein sequence ID" value="KAJ8009049.1"/>
    <property type="molecule type" value="Genomic_DNA"/>
</dbReference>
<dbReference type="Proteomes" id="UP001157502">
    <property type="component" value="Chromosome 7"/>
</dbReference>
<sequence length="119" mass="13186">MSSVGPHVPPCILQRAIEEAVVLDVVRAFPPSVSPGPVSKDTTPQWPGCCCFTNGQLHKCVTAHVLIPQRHFIKSVFVPGRYFHGKHKSNGNKSIHATDAPVKSTRQRWIGPALWFECY</sequence>
<comment type="caution">
    <text evidence="1">The sequence shown here is derived from an EMBL/GenBank/DDBJ whole genome shotgun (WGS) entry which is preliminary data.</text>
</comment>
<proteinExistence type="predicted"/>
<evidence type="ECO:0000313" key="1">
    <source>
        <dbReference type="EMBL" id="KAJ8009049.1"/>
    </source>
</evidence>
<evidence type="ECO:0000313" key="2">
    <source>
        <dbReference type="Proteomes" id="UP001157502"/>
    </source>
</evidence>
<name>A0ACC2GZC0_DALPE</name>